<sequence length="329" mass="36408">MNLSGTLIGFGLVQAVIYLLFIRAIDLYEREPLRYVIPVFVWGFAVATSVSLVFNTLFQFTLGSVTSVETASFFTAVVEAPIVEECSKGLALLLIFFVAYLARRRSGLIEFAGVMDGIVYGSAVGFGFAIAEDLLYGLQYGPETFIVRRIFGGFAHASFTSLTGIGIGLIPWVHSGALKVFLPLLGLSGAILLHATFNFTATVFGPVAYLFLFLVVLTYVVAIVVWLYIERRTIRDELRDEVRAGTITQQEYAMLPSYFRMTGYYLRLIFTGRLGTWFRARRLHSAAIDLALAKRLARRSGSAGSMDRIRMIRQKILGLREGATARAAS</sequence>
<name>A0A6J4Q3G7_9ACTN</name>
<feature type="transmembrane region" description="Helical" evidence="1">
    <location>
        <begin position="82"/>
        <end position="101"/>
    </location>
</feature>
<feature type="transmembrane region" description="Helical" evidence="1">
    <location>
        <begin position="6"/>
        <end position="25"/>
    </location>
</feature>
<dbReference type="InterPro" id="IPR026898">
    <property type="entry name" value="PrsW"/>
</dbReference>
<dbReference type="EMBL" id="CADCVA010000307">
    <property type="protein sequence ID" value="CAA9433499.1"/>
    <property type="molecule type" value="Genomic_DNA"/>
</dbReference>
<feature type="transmembrane region" description="Helical" evidence="1">
    <location>
        <begin position="37"/>
        <end position="62"/>
    </location>
</feature>
<dbReference type="PANTHER" id="PTHR36844:SF1">
    <property type="entry name" value="PROTEASE PRSW"/>
    <property type="match status" value="1"/>
</dbReference>
<protein>
    <submittedName>
        <fullName evidence="2">Putative membrane protein</fullName>
    </submittedName>
</protein>
<reference evidence="2" key="1">
    <citation type="submission" date="2020-02" db="EMBL/GenBank/DDBJ databases">
        <authorList>
            <person name="Meier V. D."/>
        </authorList>
    </citation>
    <scope>NUCLEOTIDE SEQUENCE</scope>
    <source>
        <strain evidence="2">AVDCRST_MAG82</strain>
    </source>
</reference>
<feature type="transmembrane region" description="Helical" evidence="1">
    <location>
        <begin position="108"/>
        <end position="130"/>
    </location>
</feature>
<keyword evidence="1" id="KW-1133">Transmembrane helix</keyword>
<dbReference type="AlphaFoldDB" id="A0A6J4Q3G7"/>
<evidence type="ECO:0000313" key="2">
    <source>
        <dbReference type="EMBL" id="CAA9433499.1"/>
    </source>
</evidence>
<keyword evidence="1" id="KW-0472">Membrane</keyword>
<dbReference type="Pfam" id="PF13367">
    <property type="entry name" value="PrsW-protease"/>
    <property type="match status" value="1"/>
</dbReference>
<feature type="transmembrane region" description="Helical" evidence="1">
    <location>
        <begin position="207"/>
        <end position="229"/>
    </location>
</feature>
<dbReference type="GO" id="GO:0008233">
    <property type="term" value="F:peptidase activity"/>
    <property type="evidence" value="ECO:0007669"/>
    <property type="project" value="InterPro"/>
</dbReference>
<accession>A0A6J4Q3G7</accession>
<gene>
    <name evidence="2" type="ORF">AVDCRST_MAG82-2289</name>
</gene>
<feature type="transmembrane region" description="Helical" evidence="1">
    <location>
        <begin position="150"/>
        <end position="173"/>
    </location>
</feature>
<dbReference type="PANTHER" id="PTHR36844">
    <property type="entry name" value="PROTEASE PRSW"/>
    <property type="match status" value="1"/>
</dbReference>
<evidence type="ECO:0000256" key="1">
    <source>
        <dbReference type="SAM" id="Phobius"/>
    </source>
</evidence>
<proteinExistence type="predicted"/>
<organism evidence="2">
    <name type="scientific">uncultured Rubrobacteraceae bacterium</name>
    <dbReference type="NCBI Taxonomy" id="349277"/>
    <lineage>
        <taxon>Bacteria</taxon>
        <taxon>Bacillati</taxon>
        <taxon>Actinomycetota</taxon>
        <taxon>Rubrobacteria</taxon>
        <taxon>Rubrobacterales</taxon>
        <taxon>Rubrobacteraceae</taxon>
        <taxon>environmental samples</taxon>
    </lineage>
</organism>
<keyword evidence="1" id="KW-0812">Transmembrane</keyword>
<feature type="transmembrane region" description="Helical" evidence="1">
    <location>
        <begin position="180"/>
        <end position="201"/>
    </location>
</feature>